<sequence length="78" mass="8505">MKSTTVILLLLTSLTTVLALPDPNPQPVPDLAGTVFEETAQACVRENGRCGRRRGKCCAGLRCRWKPVGGPNRICLKR</sequence>
<dbReference type="RefSeq" id="XP_002541529.1">
    <property type="nucleotide sequence ID" value="XM_002541483.1"/>
</dbReference>
<evidence type="ECO:0000313" key="2">
    <source>
        <dbReference type="EMBL" id="EEP76196.1"/>
    </source>
</evidence>
<dbReference type="VEuPathDB" id="FungiDB:UREG_01045"/>
<dbReference type="GeneID" id="8438249"/>
<dbReference type="EMBL" id="CH476615">
    <property type="protein sequence ID" value="EEP76196.1"/>
    <property type="molecule type" value="Genomic_DNA"/>
</dbReference>
<evidence type="ECO:0000313" key="3">
    <source>
        <dbReference type="Proteomes" id="UP000002058"/>
    </source>
</evidence>
<name>C4JFW5_UNCRE</name>
<dbReference type="InParanoid" id="C4JFW5"/>
<dbReference type="HOGENOM" id="CLU_2623844_0_0_1"/>
<organism evidence="2 3">
    <name type="scientific">Uncinocarpus reesii (strain UAMH 1704)</name>
    <dbReference type="NCBI Taxonomy" id="336963"/>
    <lineage>
        <taxon>Eukaryota</taxon>
        <taxon>Fungi</taxon>
        <taxon>Dikarya</taxon>
        <taxon>Ascomycota</taxon>
        <taxon>Pezizomycotina</taxon>
        <taxon>Eurotiomycetes</taxon>
        <taxon>Eurotiomycetidae</taxon>
        <taxon>Onygenales</taxon>
        <taxon>Onygenaceae</taxon>
        <taxon>Uncinocarpus</taxon>
    </lineage>
</organism>
<keyword evidence="1" id="KW-0732">Signal</keyword>
<feature type="chain" id="PRO_5002939190" evidence="1">
    <location>
        <begin position="20"/>
        <end position="78"/>
    </location>
</feature>
<gene>
    <name evidence="2" type="ORF">UREG_01045</name>
</gene>
<feature type="signal peptide" evidence="1">
    <location>
        <begin position="1"/>
        <end position="19"/>
    </location>
</feature>
<dbReference type="KEGG" id="ure:UREG_01045"/>
<evidence type="ECO:0000256" key="1">
    <source>
        <dbReference type="SAM" id="SignalP"/>
    </source>
</evidence>
<protein>
    <submittedName>
        <fullName evidence="2">Uncharacterized protein</fullName>
    </submittedName>
</protein>
<dbReference type="AlphaFoldDB" id="C4JFW5"/>
<reference evidence="3" key="1">
    <citation type="journal article" date="2009" name="Genome Res.">
        <title>Comparative genomic analyses of the human fungal pathogens Coccidioides and their relatives.</title>
        <authorList>
            <person name="Sharpton T.J."/>
            <person name="Stajich J.E."/>
            <person name="Rounsley S.D."/>
            <person name="Gardner M.J."/>
            <person name="Wortman J.R."/>
            <person name="Jordar V.S."/>
            <person name="Maiti R."/>
            <person name="Kodira C.D."/>
            <person name="Neafsey D.E."/>
            <person name="Zeng Q."/>
            <person name="Hung C.-Y."/>
            <person name="McMahan C."/>
            <person name="Muszewska A."/>
            <person name="Grynberg M."/>
            <person name="Mandel M.A."/>
            <person name="Kellner E.M."/>
            <person name="Barker B.M."/>
            <person name="Galgiani J.N."/>
            <person name="Orbach M.J."/>
            <person name="Kirkland T.N."/>
            <person name="Cole G.T."/>
            <person name="Henn M.R."/>
            <person name="Birren B.W."/>
            <person name="Taylor J.W."/>
        </authorList>
    </citation>
    <scope>NUCLEOTIDE SEQUENCE [LARGE SCALE GENOMIC DNA]</scope>
    <source>
        <strain evidence="3">UAMH 1704</strain>
    </source>
</reference>
<keyword evidence="3" id="KW-1185">Reference proteome</keyword>
<accession>C4JFW5</accession>
<dbReference type="Proteomes" id="UP000002058">
    <property type="component" value="Unassembled WGS sequence"/>
</dbReference>
<proteinExistence type="predicted"/>